<proteinExistence type="predicted"/>
<dbReference type="AlphaFoldDB" id="A0A5M8R9H2"/>
<evidence type="ECO:0000313" key="2">
    <source>
        <dbReference type="Proteomes" id="UP000324326"/>
    </source>
</evidence>
<dbReference type="EMBL" id="QSND01000014">
    <property type="protein sequence ID" value="KAA6443506.1"/>
    <property type="molecule type" value="Genomic_DNA"/>
</dbReference>
<accession>A0A5M8R9H2</accession>
<dbReference type="Pfam" id="PF19952">
    <property type="entry name" value="DUF6414"/>
    <property type="match status" value="1"/>
</dbReference>
<dbReference type="Proteomes" id="UP000324326">
    <property type="component" value="Unassembled WGS sequence"/>
</dbReference>
<sequence>MKVYRDIIYFNADKIQSILAQLNKGIVESLIETKERSHEVEGAAKTSKVLELFGLPISAEGNYRYNNTKGLQEEKVLHDFALTELLKTLPCKDVSKLDRSQLGRNDRVFVKVKGKLSIYDYRDLKDTLEKVGAVENLIKSGEQSNDLNDFTEFIGSVYSDLITIEIRNQKEINFIGAVNSDFLRETMRNMIYKYGSKPLGDWEMICQITKMPKNRSENLEDMFRDFGEGINTENLGKEKSFERVLNEILKEFSKINDMFASVSYPNIAVEPIAVYQEVNIKK</sequence>
<evidence type="ECO:0000313" key="1">
    <source>
        <dbReference type="EMBL" id="KAA6443506.1"/>
    </source>
</evidence>
<organism evidence="1 2">
    <name type="scientific">Bacillus swezeyi</name>
    <dbReference type="NCBI Taxonomy" id="1925020"/>
    <lineage>
        <taxon>Bacteria</taxon>
        <taxon>Bacillati</taxon>
        <taxon>Bacillota</taxon>
        <taxon>Bacilli</taxon>
        <taxon>Bacillales</taxon>
        <taxon>Bacillaceae</taxon>
        <taxon>Bacillus</taxon>
    </lineage>
</organism>
<dbReference type="RefSeq" id="WP_148957897.1">
    <property type="nucleotide sequence ID" value="NZ_QSND01000014.1"/>
</dbReference>
<reference evidence="1 2" key="1">
    <citation type="submission" date="2018-08" db="EMBL/GenBank/DDBJ databases">
        <title>Bacillus phenotypic plasticity.</title>
        <authorList>
            <person name="Hurtado E."/>
        </authorList>
    </citation>
    <scope>NUCLEOTIDE SEQUENCE [LARGE SCALE GENOMIC DNA]</scope>
    <source>
        <strain evidence="1 2">427</strain>
    </source>
</reference>
<protein>
    <submittedName>
        <fullName evidence="1">Uncharacterized protein</fullName>
    </submittedName>
</protein>
<gene>
    <name evidence="1" type="ORF">DX927_24965</name>
</gene>
<dbReference type="InterPro" id="IPR045633">
    <property type="entry name" value="DUF6414"/>
</dbReference>
<comment type="caution">
    <text evidence="1">The sequence shown here is derived from an EMBL/GenBank/DDBJ whole genome shotgun (WGS) entry which is preliminary data.</text>
</comment>
<name>A0A5M8R9H2_9BACI</name>